<dbReference type="GO" id="GO:0045329">
    <property type="term" value="P:carnitine biosynthetic process"/>
    <property type="evidence" value="ECO:0007669"/>
    <property type="project" value="TreeGrafter"/>
</dbReference>
<dbReference type="AlphaFoldDB" id="A0A1E4SJ62"/>
<gene>
    <name evidence="9" type="ORF">CANTADRAFT_52234</name>
</gene>
<evidence type="ECO:0000256" key="1">
    <source>
        <dbReference type="ARBA" id="ARBA00001954"/>
    </source>
</evidence>
<dbReference type="Pfam" id="PF02668">
    <property type="entry name" value="TauD"/>
    <property type="match status" value="1"/>
</dbReference>
<dbReference type="Gene3D" id="3.30.2020.30">
    <property type="match status" value="1"/>
</dbReference>
<keyword evidence="4 9" id="KW-0223">Dioxygenase</keyword>
<dbReference type="PANTHER" id="PTHR10696">
    <property type="entry name" value="GAMMA-BUTYROBETAINE HYDROXYLASE-RELATED"/>
    <property type="match status" value="1"/>
</dbReference>
<evidence type="ECO:0000256" key="4">
    <source>
        <dbReference type="ARBA" id="ARBA00022964"/>
    </source>
</evidence>
<dbReference type="PANTHER" id="PTHR10696:SF25">
    <property type="entry name" value="OXIDOREDUCTASE AIM17-RELATED"/>
    <property type="match status" value="1"/>
</dbReference>
<protein>
    <submittedName>
        <fullName evidence="9">Gamma-butyrobetaine dioxygenase</fullName>
    </submittedName>
</protein>
<dbReference type="SUPFAM" id="SSF51197">
    <property type="entry name" value="Clavaminate synthase-like"/>
    <property type="match status" value="1"/>
</dbReference>
<evidence type="ECO:0000256" key="2">
    <source>
        <dbReference type="ARBA" id="ARBA00008654"/>
    </source>
</evidence>
<reference evidence="10" key="1">
    <citation type="submission" date="2016-05" db="EMBL/GenBank/DDBJ databases">
        <title>Comparative genomics of biotechnologically important yeasts.</title>
        <authorList>
            <consortium name="DOE Joint Genome Institute"/>
            <person name="Riley R."/>
            <person name="Haridas S."/>
            <person name="Wolfe K.H."/>
            <person name="Lopes M.R."/>
            <person name="Hittinger C.T."/>
            <person name="Goker M."/>
            <person name="Salamov A."/>
            <person name="Wisecaver J."/>
            <person name="Long T.M."/>
            <person name="Aerts A.L."/>
            <person name="Barry K."/>
            <person name="Choi C."/>
            <person name="Clum A."/>
            <person name="Coughlan A.Y."/>
            <person name="Deshpande S."/>
            <person name="Douglass A.P."/>
            <person name="Hanson S.J."/>
            <person name="Klenk H.-P."/>
            <person name="Labutti K."/>
            <person name="Lapidus A."/>
            <person name="Lindquist E."/>
            <person name="Lipzen A."/>
            <person name="Meier-Kolthoff J.P."/>
            <person name="Ohm R.A."/>
            <person name="Otillar R.P."/>
            <person name="Pangilinan J."/>
            <person name="Peng Y."/>
            <person name="Rokas A."/>
            <person name="Rosa C.A."/>
            <person name="Scheuner C."/>
            <person name="Sibirny A.A."/>
            <person name="Slot J.C."/>
            <person name="Stielow J.B."/>
            <person name="Sun H."/>
            <person name="Kurtzman C.P."/>
            <person name="Blackwell M."/>
            <person name="Grigoriev I.V."/>
            <person name="Jeffries T.W."/>
        </authorList>
    </citation>
    <scope>NUCLEOTIDE SEQUENCE [LARGE SCALE GENOMIC DNA]</scope>
    <source>
        <strain evidence="10">NRRL Y-17324</strain>
    </source>
</reference>
<dbReference type="Gene3D" id="3.60.130.10">
    <property type="entry name" value="Clavaminate synthase-like"/>
    <property type="match status" value="1"/>
</dbReference>
<keyword evidence="3" id="KW-0479">Metal-binding</keyword>
<dbReference type="Proteomes" id="UP000094285">
    <property type="component" value="Unassembled WGS sequence"/>
</dbReference>
<dbReference type="InterPro" id="IPR042098">
    <property type="entry name" value="TauD-like_sf"/>
</dbReference>
<dbReference type="GO" id="GO:0005739">
    <property type="term" value="C:mitochondrion"/>
    <property type="evidence" value="ECO:0007669"/>
    <property type="project" value="TreeGrafter"/>
</dbReference>
<keyword evidence="5" id="KW-0560">Oxidoreductase</keyword>
<dbReference type="RefSeq" id="XP_020064599.1">
    <property type="nucleotide sequence ID" value="XM_020210054.1"/>
</dbReference>
<evidence type="ECO:0000256" key="3">
    <source>
        <dbReference type="ARBA" id="ARBA00022723"/>
    </source>
</evidence>
<proteinExistence type="inferred from homology"/>
<keyword evidence="10" id="KW-1185">Reference proteome</keyword>
<keyword evidence="6" id="KW-0408">Iron</keyword>
<dbReference type="InterPro" id="IPR010376">
    <property type="entry name" value="GBBH-like_N"/>
</dbReference>
<evidence type="ECO:0000313" key="9">
    <source>
        <dbReference type="EMBL" id="ODV79477.1"/>
    </source>
</evidence>
<dbReference type="GO" id="GO:0046872">
    <property type="term" value="F:metal ion binding"/>
    <property type="evidence" value="ECO:0007669"/>
    <property type="project" value="UniProtKB-KW"/>
</dbReference>
<comment type="cofactor">
    <cofactor evidence="1">
        <name>Fe(2+)</name>
        <dbReference type="ChEBI" id="CHEBI:29033"/>
    </cofactor>
</comment>
<dbReference type="CDD" id="cd00250">
    <property type="entry name" value="CAS_like"/>
    <property type="match status" value="1"/>
</dbReference>
<feature type="domain" description="Gamma-butyrobetaine hydroxylase-like N-terminal" evidence="8">
    <location>
        <begin position="19"/>
        <end position="105"/>
    </location>
</feature>
<feature type="domain" description="TauD/TfdA-like" evidence="7">
    <location>
        <begin position="134"/>
        <end position="405"/>
    </location>
</feature>
<evidence type="ECO:0000313" key="10">
    <source>
        <dbReference type="Proteomes" id="UP000094285"/>
    </source>
</evidence>
<dbReference type="InterPro" id="IPR038492">
    <property type="entry name" value="GBBH-like_N_sf"/>
</dbReference>
<dbReference type="Pfam" id="PF06155">
    <property type="entry name" value="GBBH-like_N"/>
    <property type="match status" value="1"/>
</dbReference>
<evidence type="ECO:0000256" key="5">
    <source>
        <dbReference type="ARBA" id="ARBA00023002"/>
    </source>
</evidence>
<dbReference type="InterPro" id="IPR050411">
    <property type="entry name" value="AlphaKG_dependent_hydroxylases"/>
</dbReference>
<dbReference type="STRING" id="984487.A0A1E4SJ62"/>
<dbReference type="GeneID" id="30984190"/>
<organism evidence="9 10">
    <name type="scientific">Suhomyces tanzawaensis NRRL Y-17324</name>
    <dbReference type="NCBI Taxonomy" id="984487"/>
    <lineage>
        <taxon>Eukaryota</taxon>
        <taxon>Fungi</taxon>
        <taxon>Dikarya</taxon>
        <taxon>Ascomycota</taxon>
        <taxon>Saccharomycotina</taxon>
        <taxon>Pichiomycetes</taxon>
        <taxon>Debaryomycetaceae</taxon>
        <taxon>Suhomyces</taxon>
    </lineage>
</organism>
<accession>A0A1E4SJ62</accession>
<comment type="similarity">
    <text evidence="2">Belongs to the gamma-BBH/TMLD family.</text>
</comment>
<dbReference type="InterPro" id="IPR003819">
    <property type="entry name" value="TauD/TfdA-like"/>
</dbReference>
<dbReference type="EMBL" id="KV453912">
    <property type="protein sequence ID" value="ODV79477.1"/>
    <property type="molecule type" value="Genomic_DNA"/>
</dbReference>
<evidence type="ECO:0000256" key="6">
    <source>
        <dbReference type="ARBA" id="ARBA00023004"/>
    </source>
</evidence>
<evidence type="ECO:0000259" key="8">
    <source>
        <dbReference type="Pfam" id="PF06155"/>
    </source>
</evidence>
<dbReference type="GO" id="GO:0016706">
    <property type="term" value="F:2-oxoglutarate-dependent dioxygenase activity"/>
    <property type="evidence" value="ECO:0007669"/>
    <property type="project" value="UniProtKB-ARBA"/>
</dbReference>
<dbReference type="OrthoDB" id="406634at2759"/>
<name>A0A1E4SJ62_9ASCO</name>
<evidence type="ECO:0000259" key="7">
    <source>
        <dbReference type="Pfam" id="PF02668"/>
    </source>
</evidence>
<sequence length="423" mass="48953">MLRLFKRFNTSLALGKVSNEYVTVVLNKEHTLVYSTVFLRDSCRSPESVDPHSQQKLFTTAEISKNLQINSPPKIITSANNEPALQIEWNQGGKLHTSEYPHSFLERYSDVTSRRRDKFFEATRKLWAKDQIDRDFAATNVEYSDYVNNQPDFFRVANVLNDVGIAFINNVPHPTLSEMNEENSPNWPISTIANKFGYIKKTFYGTLFDVKNKKDATNIAYTNSFLPLHMDLLYYESPPGLQFLHAIQNSTLGGENVFCDSFLAAQHVREKDPEAYFALTEVPITFQYDNDNEYYYYQRPLIVEKELIDPATNYPYIKEVNYSPPFQGPFELGITKNNKNSAHHLFKDFTRGLQLFEDFINDPQNQLQVKLKEGTCVVFDNRRVLHSRLEFSDENGGDRWLMGCYVDGDSFRSRVRIARRALA</sequence>